<evidence type="ECO:0000313" key="2">
    <source>
        <dbReference type="Proteomes" id="UP000620262"/>
    </source>
</evidence>
<evidence type="ECO:0000313" key="1">
    <source>
        <dbReference type="EMBL" id="MBE1503815.1"/>
    </source>
</evidence>
<dbReference type="Proteomes" id="UP000620262">
    <property type="component" value="Unassembled WGS sequence"/>
</dbReference>
<sequence>MATETFLLKFLSPETGCSAHEMRFEAPMEVVAAILDVETPELAEHLFYLEIGELDALSSMLGLPFPEPDGGVVLTRPQWIDSVPYLVHTNFELALMLDGHKPFAMFSDEESSGILKKVRVYFQPYVDSGAIIERVEPIVEGKFRLVRILYALPKEEWRFDAYTELMRERRWTGESEYRLGRLLGYTEEQCQWWIAQRGEAGNANAPKA</sequence>
<dbReference type="RefSeq" id="WP_192727937.1">
    <property type="nucleotide sequence ID" value="NZ_BAAAVL010000001.1"/>
</dbReference>
<reference evidence="1 2" key="1">
    <citation type="submission" date="2020-10" db="EMBL/GenBank/DDBJ databases">
        <title>Sequencing the genomes of 1000 actinobacteria strains.</title>
        <authorList>
            <person name="Klenk H.-P."/>
        </authorList>
    </citation>
    <scope>NUCLEOTIDE SEQUENCE [LARGE SCALE GENOMIC DNA]</scope>
    <source>
        <strain evidence="1 2">DSM 7307</strain>
    </source>
</reference>
<proteinExistence type="predicted"/>
<dbReference type="EMBL" id="JADBEC010000001">
    <property type="protein sequence ID" value="MBE1503815.1"/>
    <property type="molecule type" value="Genomic_DNA"/>
</dbReference>
<gene>
    <name evidence="1" type="ORF">H4W29_000996</name>
</gene>
<comment type="caution">
    <text evidence="1">The sequence shown here is derived from an EMBL/GenBank/DDBJ whole genome shotgun (WGS) entry which is preliminary data.</text>
</comment>
<keyword evidence="2" id="KW-1185">Reference proteome</keyword>
<name>A0ABR9IKV5_RHIVS</name>
<accession>A0ABR9IKV5</accession>
<protein>
    <submittedName>
        <fullName evidence="1">Uncharacterized protein</fullName>
    </submittedName>
</protein>
<organism evidence="1 2">
    <name type="scientific">Rhizobium viscosum</name>
    <name type="common">Arthrobacter viscosus</name>
    <dbReference type="NCBI Taxonomy" id="1673"/>
    <lineage>
        <taxon>Bacteria</taxon>
        <taxon>Pseudomonadati</taxon>
        <taxon>Pseudomonadota</taxon>
        <taxon>Alphaproteobacteria</taxon>
        <taxon>Hyphomicrobiales</taxon>
        <taxon>Rhizobiaceae</taxon>
        <taxon>Rhizobium/Agrobacterium group</taxon>
        <taxon>Rhizobium</taxon>
    </lineage>
</organism>